<keyword evidence="3" id="KW-1185">Reference proteome</keyword>
<dbReference type="Proteomes" id="UP000193719">
    <property type="component" value="Unassembled WGS sequence"/>
</dbReference>
<comment type="caution">
    <text evidence="2">The sequence shown here is derived from an EMBL/GenBank/DDBJ whole genome shotgun (WGS) entry which is preliminary data.</text>
</comment>
<reference evidence="2 3" key="1">
    <citation type="submission" date="2016-08" db="EMBL/GenBank/DDBJ databases">
        <title>Genomes of anaerobic fungi encode conserved fungal cellulosomes for biomass hydrolysis.</title>
        <authorList>
            <consortium name="DOE Joint Genome Institute"/>
            <person name="Haitjema C.H."/>
            <person name="Gilmore S.P."/>
            <person name="Henske J.K."/>
            <person name="Solomon K.V."/>
            <person name="De Groot R."/>
            <person name="Kuo A."/>
            <person name="Mondo S.J."/>
            <person name="Salamov A.A."/>
            <person name="Labutti K."/>
            <person name="Zhao Z."/>
            <person name="Chiniquy J."/>
            <person name="Barry K."/>
            <person name="Brewer H.M."/>
            <person name="Purvine S.O."/>
            <person name="Wright A.T."/>
            <person name="Boxma B."/>
            <person name="Van Alen T."/>
            <person name="Hackstein J.H."/>
            <person name="Baker S.E."/>
            <person name="Grigoriev I.V."/>
            <person name="O'Malley M.A."/>
        </authorList>
    </citation>
    <scope>NUCLEOTIDE SEQUENCE [LARGE SCALE GENOMIC DNA]</scope>
    <source>
        <strain evidence="3">finn</strain>
    </source>
</reference>
<evidence type="ECO:0000256" key="1">
    <source>
        <dbReference type="SAM" id="Coils"/>
    </source>
</evidence>
<evidence type="ECO:0000313" key="2">
    <source>
        <dbReference type="EMBL" id="ORX43520.1"/>
    </source>
</evidence>
<reference evidence="2 3" key="2">
    <citation type="submission" date="2016-08" db="EMBL/GenBank/DDBJ databases">
        <title>Pervasive Adenine N6-methylation of Active Genes in Fungi.</title>
        <authorList>
            <consortium name="DOE Joint Genome Institute"/>
            <person name="Mondo S.J."/>
            <person name="Dannebaum R.O."/>
            <person name="Kuo R.C."/>
            <person name="Labutti K."/>
            <person name="Haridas S."/>
            <person name="Kuo A."/>
            <person name="Salamov A."/>
            <person name="Ahrendt S.R."/>
            <person name="Lipzen A."/>
            <person name="Sullivan W."/>
            <person name="Andreopoulos W.B."/>
            <person name="Clum A."/>
            <person name="Lindquist E."/>
            <person name="Daum C."/>
            <person name="Ramamoorthy G.K."/>
            <person name="Gryganskyi A."/>
            <person name="Culley D."/>
            <person name="Magnuson J.K."/>
            <person name="James T.Y."/>
            <person name="O'Malley M.A."/>
            <person name="Stajich J.E."/>
            <person name="Spatafora J.W."/>
            <person name="Visel A."/>
            <person name="Grigoriev I.V."/>
        </authorList>
    </citation>
    <scope>NUCLEOTIDE SEQUENCE [LARGE SCALE GENOMIC DNA]</scope>
    <source>
        <strain evidence="3">finn</strain>
    </source>
</reference>
<dbReference type="EMBL" id="MCFH01000052">
    <property type="protein sequence ID" value="ORX43520.1"/>
    <property type="molecule type" value="Genomic_DNA"/>
</dbReference>
<proteinExistence type="predicted"/>
<feature type="non-terminal residue" evidence="2">
    <location>
        <position position="1"/>
    </location>
</feature>
<feature type="coiled-coil region" evidence="1">
    <location>
        <begin position="27"/>
        <end position="54"/>
    </location>
</feature>
<accession>A0A1Y1UYL0</accession>
<name>A0A1Y1UYL0_9FUNG</name>
<dbReference type="AlphaFoldDB" id="A0A1Y1UYL0"/>
<feature type="non-terminal residue" evidence="2">
    <location>
        <position position="180"/>
    </location>
</feature>
<organism evidence="2 3">
    <name type="scientific">Piromyces finnis</name>
    <dbReference type="NCBI Taxonomy" id="1754191"/>
    <lineage>
        <taxon>Eukaryota</taxon>
        <taxon>Fungi</taxon>
        <taxon>Fungi incertae sedis</taxon>
        <taxon>Chytridiomycota</taxon>
        <taxon>Chytridiomycota incertae sedis</taxon>
        <taxon>Neocallimastigomycetes</taxon>
        <taxon>Neocallimastigales</taxon>
        <taxon>Neocallimastigaceae</taxon>
        <taxon>Piromyces</taxon>
    </lineage>
</organism>
<feature type="coiled-coil region" evidence="1">
    <location>
        <begin position="105"/>
        <end position="179"/>
    </location>
</feature>
<evidence type="ECO:0000313" key="3">
    <source>
        <dbReference type="Proteomes" id="UP000193719"/>
    </source>
</evidence>
<keyword evidence="1" id="KW-0175">Coiled coil</keyword>
<protein>
    <submittedName>
        <fullName evidence="2">Uncharacterized protein</fullName>
    </submittedName>
</protein>
<gene>
    <name evidence="2" type="ORF">BCR36DRAFT_460491</name>
</gene>
<sequence>KEELQNMMKNFMEQMQTQFMNLTATLNATLQTSISKQNKKLQHLETDIANKADNLQVQNLANVIDINTVKPTDLNLAVNEVKEELQLNQLKTAKSSDLIPLEDGLTQQQASIENTDQKVSQLTKKLTLLEKELRNITQQAIDSHAYTDNITNAIKNEMAEKLQATRIDSKQAIQKLQNQL</sequence>